<dbReference type="Gene3D" id="1.10.260.40">
    <property type="entry name" value="lambda repressor-like DNA-binding domains"/>
    <property type="match status" value="1"/>
</dbReference>
<reference evidence="2 3" key="1">
    <citation type="submission" date="2016-10" db="EMBL/GenBank/DDBJ databases">
        <authorList>
            <person name="de Groot N.N."/>
        </authorList>
    </citation>
    <scope>NUCLEOTIDE SEQUENCE [LARGE SCALE GENOMIC DNA]</scope>
    <source>
        <strain evidence="2 3">DSM 1041</strain>
    </source>
</reference>
<dbReference type="STRING" id="170623.SAMN04244579_00332"/>
<dbReference type="CDD" id="cd06529">
    <property type="entry name" value="S24_LexA-like"/>
    <property type="match status" value="1"/>
</dbReference>
<dbReference type="Gene3D" id="2.10.109.10">
    <property type="entry name" value="Umud Fragment, subunit A"/>
    <property type="match status" value="1"/>
</dbReference>
<dbReference type="SUPFAM" id="SSF47413">
    <property type="entry name" value="lambda repressor-like DNA-binding domains"/>
    <property type="match status" value="1"/>
</dbReference>
<dbReference type="CDD" id="cd00093">
    <property type="entry name" value="HTH_XRE"/>
    <property type="match status" value="1"/>
</dbReference>
<dbReference type="InterPro" id="IPR010982">
    <property type="entry name" value="Lambda_DNA-bd_dom_sf"/>
</dbReference>
<dbReference type="Proteomes" id="UP000199005">
    <property type="component" value="Unassembled WGS sequence"/>
</dbReference>
<proteinExistence type="predicted"/>
<evidence type="ECO:0000313" key="3">
    <source>
        <dbReference type="Proteomes" id="UP000199005"/>
    </source>
</evidence>
<dbReference type="Pfam" id="PF01381">
    <property type="entry name" value="HTH_3"/>
    <property type="match status" value="1"/>
</dbReference>
<dbReference type="InterPro" id="IPR039418">
    <property type="entry name" value="LexA-like"/>
</dbReference>
<dbReference type="SUPFAM" id="SSF51306">
    <property type="entry name" value="LexA/Signal peptidase"/>
    <property type="match status" value="1"/>
</dbReference>
<organism evidence="2 3">
    <name type="scientific">Azotobacter beijerinckii</name>
    <dbReference type="NCBI Taxonomy" id="170623"/>
    <lineage>
        <taxon>Bacteria</taxon>
        <taxon>Pseudomonadati</taxon>
        <taxon>Pseudomonadota</taxon>
        <taxon>Gammaproteobacteria</taxon>
        <taxon>Pseudomonadales</taxon>
        <taxon>Pseudomonadaceae</taxon>
        <taxon>Azotobacter</taxon>
    </lineage>
</organism>
<dbReference type="EMBL" id="FNYO01000003">
    <property type="protein sequence ID" value="SEI41894.1"/>
    <property type="molecule type" value="Genomic_DNA"/>
</dbReference>
<dbReference type="PANTHER" id="PTHR33516">
    <property type="entry name" value="LEXA REPRESSOR"/>
    <property type="match status" value="1"/>
</dbReference>
<sequence>MLFDVLQGSLYRGSMSTPTQRQQAIATLFKRRRTELNLSQEEVARRVRELLGGEGFKQQSYAAIEAGKTKHSKFLPQIARALGLPAQALDPSAPPPALTSSTTITYSDTATVLGETGRKLPVIGSIAAGAWCEAIALQPSDIEDWIESPGPVGPRAFVLKIDGISMYNPGGPVSFADGDHVVIDPDVDPLPGDFVAARLANSNRVTFKRLRQDEGEWYLEAINPAWEPRYIRMTEEWHICGKAKWKVQRL</sequence>
<accession>A0A1H6QLL6</accession>
<dbReference type="Pfam" id="PF00717">
    <property type="entry name" value="Peptidase_S24"/>
    <property type="match status" value="1"/>
</dbReference>
<dbReference type="PROSITE" id="PS50943">
    <property type="entry name" value="HTH_CROC1"/>
    <property type="match status" value="1"/>
</dbReference>
<feature type="domain" description="HTH cro/C1-type" evidence="1">
    <location>
        <begin position="29"/>
        <end position="89"/>
    </location>
</feature>
<dbReference type="GO" id="GO:0003677">
    <property type="term" value="F:DNA binding"/>
    <property type="evidence" value="ECO:0007669"/>
    <property type="project" value="InterPro"/>
</dbReference>
<evidence type="ECO:0000259" key="1">
    <source>
        <dbReference type="PROSITE" id="PS50943"/>
    </source>
</evidence>
<dbReference type="InterPro" id="IPR001387">
    <property type="entry name" value="Cro/C1-type_HTH"/>
</dbReference>
<gene>
    <name evidence="2" type="ORF">SAMN04244579_00332</name>
</gene>
<dbReference type="InterPro" id="IPR036286">
    <property type="entry name" value="LexA/Signal_pep-like_sf"/>
</dbReference>
<dbReference type="PANTHER" id="PTHR33516:SF2">
    <property type="entry name" value="LEXA REPRESSOR-RELATED"/>
    <property type="match status" value="1"/>
</dbReference>
<dbReference type="AlphaFoldDB" id="A0A1H6QLL6"/>
<dbReference type="InterPro" id="IPR050077">
    <property type="entry name" value="LexA_repressor"/>
</dbReference>
<name>A0A1H6QLL6_9GAMM</name>
<protein>
    <submittedName>
        <fullName evidence="2">SOS-response transcriptional repressor LexA (RecA-mediated autopeptidase)</fullName>
    </submittedName>
</protein>
<dbReference type="SMART" id="SM00530">
    <property type="entry name" value="HTH_XRE"/>
    <property type="match status" value="1"/>
</dbReference>
<evidence type="ECO:0000313" key="2">
    <source>
        <dbReference type="EMBL" id="SEI41894.1"/>
    </source>
</evidence>
<dbReference type="InterPro" id="IPR015927">
    <property type="entry name" value="Peptidase_S24_S26A/B/C"/>
</dbReference>